<feature type="domain" description="NigD-like C-terminal" evidence="2">
    <location>
        <begin position="120"/>
        <end position="235"/>
    </location>
</feature>
<evidence type="ECO:0000313" key="4">
    <source>
        <dbReference type="Proteomes" id="UP000184192"/>
    </source>
</evidence>
<dbReference type="Gene3D" id="2.60.40.2370">
    <property type="entry name" value="NigD-like, C-terminal beta sandwich domain"/>
    <property type="match status" value="1"/>
</dbReference>
<dbReference type="Gene3D" id="2.40.50.500">
    <property type="entry name" value="NigD-like N-terminal OB domain"/>
    <property type="match status" value="1"/>
</dbReference>
<proteinExistence type="predicted"/>
<gene>
    <name evidence="3" type="ORF">SAMN05444350_107124</name>
</gene>
<reference evidence="4" key="1">
    <citation type="submission" date="2016-11" db="EMBL/GenBank/DDBJ databases">
        <authorList>
            <person name="Varghese N."/>
            <person name="Submissions S."/>
        </authorList>
    </citation>
    <scope>NUCLEOTIDE SEQUENCE [LARGE SCALE GENOMIC DNA]</scope>
    <source>
        <strain evidence="4">DSM 26884</strain>
    </source>
</reference>
<dbReference type="eggNOG" id="ENOG502Z82F">
    <property type="taxonomic scope" value="Bacteria"/>
</dbReference>
<dbReference type="InterPro" id="IPR038143">
    <property type="entry name" value="NigD-like_C_dom_sf"/>
</dbReference>
<dbReference type="PROSITE" id="PS51257">
    <property type="entry name" value="PROKAR_LIPOPROTEIN"/>
    <property type="match status" value="1"/>
</dbReference>
<dbReference type="InterPro" id="IPR024299">
    <property type="entry name" value="NigD-like_OB_dom"/>
</dbReference>
<dbReference type="InterPro" id="IPR035376">
    <property type="entry name" value="NigD_C"/>
</dbReference>
<organism evidence="3 4">
    <name type="scientific">Bacteroides stercorirosoris</name>
    <dbReference type="NCBI Taxonomy" id="871324"/>
    <lineage>
        <taxon>Bacteria</taxon>
        <taxon>Pseudomonadati</taxon>
        <taxon>Bacteroidota</taxon>
        <taxon>Bacteroidia</taxon>
        <taxon>Bacteroidales</taxon>
        <taxon>Bacteroidaceae</taxon>
        <taxon>Bacteroides</taxon>
    </lineage>
</organism>
<dbReference type="EMBL" id="FQZN01000007">
    <property type="protein sequence ID" value="SHI76928.1"/>
    <property type="molecule type" value="Genomic_DNA"/>
</dbReference>
<dbReference type="Proteomes" id="UP000184192">
    <property type="component" value="Unassembled WGS sequence"/>
</dbReference>
<dbReference type="InterPro" id="IPR038179">
    <property type="entry name" value="NigD-like_N_sf"/>
</dbReference>
<evidence type="ECO:0000259" key="2">
    <source>
        <dbReference type="Pfam" id="PF17415"/>
    </source>
</evidence>
<accession>A0A1M6DV80</accession>
<evidence type="ECO:0000259" key="1">
    <source>
        <dbReference type="Pfam" id="PF12667"/>
    </source>
</evidence>
<dbReference type="Pfam" id="PF17415">
    <property type="entry name" value="NigD_C"/>
    <property type="match status" value="1"/>
</dbReference>
<keyword evidence="4" id="KW-1185">Reference proteome</keyword>
<sequence length="258" mass="29056">MFNWRNQTMKFNSVFSKALLITGAIVCTIGLQSCLDDDDNNYYYLRYPNALVTVKSDAEGSMFLQLDDKTTLLPTNVKKSPFGDKEVRALVNYDEVDESSGDYNKAVHINWIDSILTKPIAPDLGEENDEVYGTDPVEIINDWVTLAEDGYLTLRFRTVWGGQKKHFVNLLLSQGSENPYEVEFRHNAYGDVYGTTDDGLVAFKLDGLPDTEGKTVKLKLKWKSFSGEKSAEFDYCTRKSVTPSNPEAAAVRSNLKLE</sequence>
<protein>
    <submittedName>
        <fullName evidence="3">NigD-like protein</fullName>
    </submittedName>
</protein>
<evidence type="ECO:0000313" key="3">
    <source>
        <dbReference type="EMBL" id="SHI76928.1"/>
    </source>
</evidence>
<feature type="domain" description="NigD-like N-terminal OB" evidence="1">
    <location>
        <begin position="51"/>
        <end position="115"/>
    </location>
</feature>
<name>A0A1M6DV80_9BACE</name>
<dbReference type="Pfam" id="PF12667">
    <property type="entry name" value="NigD_N"/>
    <property type="match status" value="1"/>
</dbReference>
<dbReference type="AlphaFoldDB" id="A0A1M6DV80"/>